<reference evidence="1" key="1">
    <citation type="submission" date="2020-08" db="EMBL/GenBank/DDBJ databases">
        <title>Multicomponent nature underlies the extraordinary mechanical properties of spider dragline silk.</title>
        <authorList>
            <person name="Kono N."/>
            <person name="Nakamura H."/>
            <person name="Mori M."/>
            <person name="Yoshida Y."/>
            <person name="Ohtoshi R."/>
            <person name="Malay A.D."/>
            <person name="Moran D.A.P."/>
            <person name="Tomita M."/>
            <person name="Numata K."/>
            <person name="Arakawa K."/>
        </authorList>
    </citation>
    <scope>NUCLEOTIDE SEQUENCE</scope>
</reference>
<protein>
    <submittedName>
        <fullName evidence="1">Uncharacterized protein</fullName>
    </submittedName>
</protein>
<gene>
    <name evidence="1" type="ORF">TNCV_3560061</name>
</gene>
<sequence>MECQRLEGLVFHDDLETDNSHTRVDRRPRERYNFNHVVTLHIACIPGVMVYKAKAHGKNSALIVVCRILTGQRYVDDILRPQVETFLRGLPTQIFLPNYTHLHKHRVV</sequence>
<name>A0A8X6WCI4_TRICX</name>
<dbReference type="AlphaFoldDB" id="A0A8X6WCI4"/>
<dbReference type="Proteomes" id="UP000887159">
    <property type="component" value="Unassembled WGS sequence"/>
</dbReference>
<proteinExistence type="predicted"/>
<organism evidence="1 2">
    <name type="scientific">Trichonephila clavipes</name>
    <name type="common">Golden silk orbweaver</name>
    <name type="synonym">Nephila clavipes</name>
    <dbReference type="NCBI Taxonomy" id="2585209"/>
    <lineage>
        <taxon>Eukaryota</taxon>
        <taxon>Metazoa</taxon>
        <taxon>Ecdysozoa</taxon>
        <taxon>Arthropoda</taxon>
        <taxon>Chelicerata</taxon>
        <taxon>Arachnida</taxon>
        <taxon>Araneae</taxon>
        <taxon>Araneomorphae</taxon>
        <taxon>Entelegynae</taxon>
        <taxon>Araneoidea</taxon>
        <taxon>Nephilidae</taxon>
        <taxon>Trichonephila</taxon>
    </lineage>
</organism>
<evidence type="ECO:0000313" key="1">
    <source>
        <dbReference type="EMBL" id="GFY32498.1"/>
    </source>
</evidence>
<dbReference type="EMBL" id="BMAU01021402">
    <property type="protein sequence ID" value="GFY32498.1"/>
    <property type="molecule type" value="Genomic_DNA"/>
</dbReference>
<comment type="caution">
    <text evidence="1">The sequence shown here is derived from an EMBL/GenBank/DDBJ whole genome shotgun (WGS) entry which is preliminary data.</text>
</comment>
<keyword evidence="2" id="KW-1185">Reference proteome</keyword>
<accession>A0A8X6WCI4</accession>
<evidence type="ECO:0000313" key="2">
    <source>
        <dbReference type="Proteomes" id="UP000887159"/>
    </source>
</evidence>